<dbReference type="AlphaFoldDB" id="A0A150X0T3"/>
<dbReference type="STRING" id="296218.AWN68_11260"/>
<accession>A0A150X0T3</accession>
<evidence type="ECO:0000313" key="1">
    <source>
        <dbReference type="EMBL" id="KYG72341.1"/>
    </source>
</evidence>
<reference evidence="1 2" key="1">
    <citation type="submission" date="2016-01" db="EMBL/GenBank/DDBJ databases">
        <title>Genome sequencing of Roseivirga echinicomitans KMM 6058.</title>
        <authorList>
            <person name="Selvaratnam C."/>
            <person name="Thevarajoo S."/>
            <person name="Goh K.M."/>
            <person name="Ee R."/>
            <person name="Chan K.-G."/>
            <person name="Chong C.S."/>
        </authorList>
    </citation>
    <scope>NUCLEOTIDE SEQUENCE [LARGE SCALE GENOMIC DNA]</scope>
    <source>
        <strain evidence="1 2">KMM 6058</strain>
    </source>
</reference>
<dbReference type="RefSeq" id="WP_068418648.1">
    <property type="nucleotide sequence ID" value="NZ_LRDB01000051.1"/>
</dbReference>
<protein>
    <recommendedName>
        <fullName evidence="3">DUF4221 domain-containing protein</fullName>
    </recommendedName>
</protein>
<dbReference type="PROSITE" id="PS51257">
    <property type="entry name" value="PROKAR_LIPOPROTEIN"/>
    <property type="match status" value="1"/>
</dbReference>
<dbReference type="InterPro" id="IPR025316">
    <property type="entry name" value="DUF4221"/>
</dbReference>
<dbReference type="EMBL" id="LRDB01000051">
    <property type="protein sequence ID" value="KYG72341.1"/>
    <property type="molecule type" value="Genomic_DNA"/>
</dbReference>
<organism evidence="1 2">
    <name type="scientific">Roseivirga echinicomitans</name>
    <dbReference type="NCBI Taxonomy" id="296218"/>
    <lineage>
        <taxon>Bacteria</taxon>
        <taxon>Pseudomonadati</taxon>
        <taxon>Bacteroidota</taxon>
        <taxon>Cytophagia</taxon>
        <taxon>Cytophagales</taxon>
        <taxon>Roseivirgaceae</taxon>
        <taxon>Roseivirga</taxon>
    </lineage>
</organism>
<evidence type="ECO:0000313" key="2">
    <source>
        <dbReference type="Proteomes" id="UP000075615"/>
    </source>
</evidence>
<keyword evidence="2" id="KW-1185">Reference proteome</keyword>
<gene>
    <name evidence="1" type="ORF">AWN68_11260</name>
</gene>
<name>A0A150X0T3_9BACT</name>
<dbReference type="Pfam" id="PF13970">
    <property type="entry name" value="DUF4221"/>
    <property type="match status" value="1"/>
</dbReference>
<dbReference type="Proteomes" id="UP000075615">
    <property type="component" value="Unassembled WGS sequence"/>
</dbReference>
<sequence>MKNLFLYLTLSALLFSCTGKDTKEVTLIGDVKVVDSVSFFFDSTTVSPLFTVGRFQYIPEENRLAYLNNVSNGRYLEFKNMVESIKLFDFESGLVNQTIPLIHYGRNMVSDPSYFFYRSPDSIWVYPSNPIVNFRGDFQMALMDDKGWVDMRIQLRDVFKRGARPMSGRFGAIVQRGEELIISSYIPSLGRDANSTFIKVDINNWRSDFLEYDPRPYKDISVKFKGNTSWSSFRDLAEIRSVKDNDNNVVSNLPLDHRLWVLSPSGKTKGIEVRSKYLLGFPILDYEPSDQAELGLQVKASGRYIGILFDAKREIYYRITRLSLADIEPLRNKDFQPEFTYTVMAIDKEFNLLAESKFSSKDYLFEIGLFEGPEGIYVLRNSVDENKMVFDNLMLVR</sequence>
<proteinExistence type="predicted"/>
<evidence type="ECO:0008006" key="3">
    <source>
        <dbReference type="Google" id="ProtNLM"/>
    </source>
</evidence>
<comment type="caution">
    <text evidence="1">The sequence shown here is derived from an EMBL/GenBank/DDBJ whole genome shotgun (WGS) entry which is preliminary data.</text>
</comment>